<accession>A0A4R6RC09</accession>
<evidence type="ECO:0000313" key="2">
    <source>
        <dbReference type="Proteomes" id="UP000294547"/>
    </source>
</evidence>
<dbReference type="InterPro" id="IPR025187">
    <property type="entry name" value="DUF4112"/>
</dbReference>
<dbReference type="RefSeq" id="WP_245515791.1">
    <property type="nucleotide sequence ID" value="NZ_BSPM01000009.1"/>
</dbReference>
<reference evidence="1 2" key="1">
    <citation type="submission" date="2019-03" db="EMBL/GenBank/DDBJ databases">
        <title>Genomic Encyclopedia of Type Strains, Phase IV (KMG-IV): sequencing the most valuable type-strain genomes for metagenomic binning, comparative biology and taxonomic classification.</title>
        <authorList>
            <person name="Goeker M."/>
        </authorList>
    </citation>
    <scope>NUCLEOTIDE SEQUENCE [LARGE SCALE GENOMIC DNA]</scope>
    <source>
        <strain evidence="1 2">DSM 102969</strain>
    </source>
</reference>
<dbReference type="EMBL" id="SNXY01000009">
    <property type="protein sequence ID" value="TDP83196.1"/>
    <property type="molecule type" value="Genomic_DNA"/>
</dbReference>
<comment type="caution">
    <text evidence="1">The sequence shown here is derived from an EMBL/GenBank/DDBJ whole genome shotgun (WGS) entry which is preliminary data.</text>
</comment>
<organism evidence="1 2">
    <name type="scientific">Oharaeibacter diazotrophicus</name>
    <dbReference type="NCBI Taxonomy" id="1920512"/>
    <lineage>
        <taxon>Bacteria</taxon>
        <taxon>Pseudomonadati</taxon>
        <taxon>Pseudomonadota</taxon>
        <taxon>Alphaproteobacteria</taxon>
        <taxon>Hyphomicrobiales</taxon>
        <taxon>Pleomorphomonadaceae</taxon>
        <taxon>Oharaeibacter</taxon>
    </lineage>
</organism>
<dbReference type="AlphaFoldDB" id="A0A4R6RC09"/>
<dbReference type="PANTHER" id="PTHR35519">
    <property type="entry name" value="MEMBRANE PROTEINS"/>
    <property type="match status" value="1"/>
</dbReference>
<proteinExistence type="predicted"/>
<dbReference type="Proteomes" id="UP000294547">
    <property type="component" value="Unassembled WGS sequence"/>
</dbReference>
<dbReference type="PANTHER" id="PTHR35519:SF2">
    <property type="entry name" value="PH DOMAIN PROTEIN"/>
    <property type="match status" value="1"/>
</dbReference>
<name>A0A4R6RC09_9HYPH</name>
<protein>
    <submittedName>
        <fullName evidence="1">Uncharacterized protein DUF4112</fullName>
    </submittedName>
</protein>
<sequence>MTTSTYAFALPRPRTAVDLDAAERRIEAIARLMDAAFRVPGTGIRFGLDSVAGLVPVAGDAVGLLASGWLVYEAQRLGAPEATLRRMAANVAIDAAVGAVPFLGDVFDVFFKANLRNLAILRDHLATLRADRARVVGPSREFTR</sequence>
<evidence type="ECO:0000313" key="1">
    <source>
        <dbReference type="EMBL" id="TDP83196.1"/>
    </source>
</evidence>
<dbReference type="Pfam" id="PF13430">
    <property type="entry name" value="DUF4112"/>
    <property type="match status" value="1"/>
</dbReference>
<keyword evidence="2" id="KW-1185">Reference proteome</keyword>
<gene>
    <name evidence="1" type="ORF">EDD54_3153</name>
</gene>